<dbReference type="AlphaFoldDB" id="A0A4R3YKG1"/>
<accession>A0A4R3YKG1</accession>
<comment type="similarity">
    <text evidence="1">Belongs to the peptidase S66 family.</text>
</comment>
<organism evidence="6 7">
    <name type="scientific">Longibaculum muris</name>
    <dbReference type="NCBI Taxonomy" id="1796628"/>
    <lineage>
        <taxon>Bacteria</taxon>
        <taxon>Bacillati</taxon>
        <taxon>Bacillota</taxon>
        <taxon>Erysipelotrichia</taxon>
        <taxon>Erysipelotrichales</taxon>
        <taxon>Coprobacillaceae</taxon>
        <taxon>Longibaculum</taxon>
    </lineage>
</organism>
<protein>
    <submittedName>
        <fullName evidence="6">Muramoyltetrapeptide carboxypeptidase LdcA involved in peptidoglycan recycling</fullName>
    </submittedName>
</protein>
<sequence length="346" mass="39598">MIKPERLKKGDKVAIVSLSRGMLGEDWAIHKLDIAKERLENDFGLEVQVMDNALKGIDYLYWHPQKRAEDLMNAFKDPSIKAIINAIGGDDSIRLLPYIDFDVIKNNPKIFMGFSDTTSNHLMMYKAGLVSYYGGSLMNNWSEYIKINDYTKNALVHAFFEPVERFEIKSSPVCSYSQDVVLWSEENVNTPRKFYRDEKGYQVLQGEGKVQGRLLGGCLDVFIELLGTAIWPGIDEWKDKILFVETSEVDMPDYQLCWLLRNLGAQGLFDVLKGIIVGKPAIEEKFEVYNQVYKQVIAEEFHRPDLPIITNVNFGHAEPIGIIPYGLQCELDVEQRTITILEPMTR</sequence>
<dbReference type="InterPro" id="IPR040449">
    <property type="entry name" value="Peptidase_S66_N"/>
</dbReference>
<evidence type="ECO:0000259" key="4">
    <source>
        <dbReference type="Pfam" id="PF02016"/>
    </source>
</evidence>
<dbReference type="Gene3D" id="3.50.30.60">
    <property type="entry name" value="LD-carboxypeptidase A C-terminal domain-like"/>
    <property type="match status" value="1"/>
</dbReference>
<dbReference type="PANTHER" id="PTHR30237:SF4">
    <property type="entry name" value="LD-CARBOXYPEPTIDASE C-TERMINAL DOMAIN-CONTAINING PROTEIN"/>
    <property type="match status" value="1"/>
</dbReference>
<dbReference type="CDD" id="cd07062">
    <property type="entry name" value="Peptidase_S66_mccF_like"/>
    <property type="match status" value="1"/>
</dbReference>
<feature type="domain" description="LD-carboxypeptidase N-terminal" evidence="4">
    <location>
        <begin position="13"/>
        <end position="134"/>
    </location>
</feature>
<evidence type="ECO:0000256" key="2">
    <source>
        <dbReference type="ARBA" id="ARBA00022801"/>
    </source>
</evidence>
<keyword evidence="6" id="KW-0121">Carboxypeptidase</keyword>
<evidence type="ECO:0000256" key="1">
    <source>
        <dbReference type="ARBA" id="ARBA00010233"/>
    </source>
</evidence>
<dbReference type="InterPro" id="IPR027461">
    <property type="entry name" value="Carboxypeptidase_A_C_sf"/>
</dbReference>
<keyword evidence="7" id="KW-1185">Reference proteome</keyword>
<proteinExistence type="inferred from homology"/>
<feature type="active site" description="Nucleophile" evidence="3">
    <location>
        <position position="115"/>
    </location>
</feature>
<feature type="domain" description="LD-carboxypeptidase C-terminal" evidence="5">
    <location>
        <begin position="211"/>
        <end position="331"/>
    </location>
</feature>
<dbReference type="Proteomes" id="UP000295515">
    <property type="component" value="Unassembled WGS sequence"/>
</dbReference>
<dbReference type="GO" id="GO:0004180">
    <property type="term" value="F:carboxypeptidase activity"/>
    <property type="evidence" value="ECO:0007669"/>
    <property type="project" value="UniProtKB-KW"/>
</dbReference>
<dbReference type="InterPro" id="IPR003507">
    <property type="entry name" value="S66_fam"/>
</dbReference>
<dbReference type="PANTHER" id="PTHR30237">
    <property type="entry name" value="MURAMOYLTETRAPEPTIDE CARBOXYPEPTIDASE"/>
    <property type="match status" value="1"/>
</dbReference>
<dbReference type="RefSeq" id="WP_066450532.1">
    <property type="nucleotide sequence ID" value="NZ_JANKBF010000028.1"/>
</dbReference>
<dbReference type="EMBL" id="SMCQ01000033">
    <property type="protein sequence ID" value="TCV91233.1"/>
    <property type="molecule type" value="Genomic_DNA"/>
</dbReference>
<evidence type="ECO:0000313" key="7">
    <source>
        <dbReference type="Proteomes" id="UP000295515"/>
    </source>
</evidence>
<dbReference type="SUPFAM" id="SSF141986">
    <property type="entry name" value="LD-carboxypeptidase A C-terminal domain-like"/>
    <property type="match status" value="1"/>
</dbReference>
<feature type="active site" description="Charge relay system" evidence="3">
    <location>
        <position position="245"/>
    </location>
</feature>
<keyword evidence="6" id="KW-0645">Protease</keyword>
<evidence type="ECO:0000313" key="6">
    <source>
        <dbReference type="EMBL" id="TCV91233.1"/>
    </source>
</evidence>
<dbReference type="GeneID" id="98916734"/>
<keyword evidence="2" id="KW-0378">Hydrolase</keyword>
<reference evidence="6 7" key="1">
    <citation type="submission" date="2019-03" db="EMBL/GenBank/DDBJ databases">
        <title>Genomic Encyclopedia of Type Strains, Phase IV (KMG-IV): sequencing the most valuable type-strain genomes for metagenomic binning, comparative biology and taxonomic classification.</title>
        <authorList>
            <person name="Goeker M."/>
        </authorList>
    </citation>
    <scope>NUCLEOTIDE SEQUENCE [LARGE SCALE GENOMIC DNA]</scope>
    <source>
        <strain evidence="6 7">DSM 29487</strain>
    </source>
</reference>
<dbReference type="Gene3D" id="3.40.50.10740">
    <property type="entry name" value="Class I glutamine amidotransferase-like"/>
    <property type="match status" value="1"/>
</dbReference>
<comment type="caution">
    <text evidence="6">The sequence shown here is derived from an EMBL/GenBank/DDBJ whole genome shotgun (WGS) entry which is preliminary data.</text>
</comment>
<evidence type="ECO:0000256" key="3">
    <source>
        <dbReference type="PIRSR" id="PIRSR028757-1"/>
    </source>
</evidence>
<gene>
    <name evidence="6" type="ORF">EDD60_13315</name>
</gene>
<name>A0A4R3YKG1_9FIRM</name>
<dbReference type="PIRSF" id="PIRSF028757">
    <property type="entry name" value="LD-carboxypeptidase"/>
    <property type="match status" value="1"/>
</dbReference>
<dbReference type="Pfam" id="PF02016">
    <property type="entry name" value="Peptidase_S66"/>
    <property type="match status" value="1"/>
</dbReference>
<dbReference type="InterPro" id="IPR029062">
    <property type="entry name" value="Class_I_gatase-like"/>
</dbReference>
<dbReference type="SUPFAM" id="SSF52317">
    <property type="entry name" value="Class I glutamine amidotransferase-like"/>
    <property type="match status" value="1"/>
</dbReference>
<feature type="active site" description="Charge relay system" evidence="3">
    <location>
        <position position="316"/>
    </location>
</feature>
<evidence type="ECO:0000259" key="5">
    <source>
        <dbReference type="Pfam" id="PF17676"/>
    </source>
</evidence>
<dbReference type="InterPro" id="IPR027478">
    <property type="entry name" value="LdcA_N"/>
</dbReference>
<dbReference type="InterPro" id="IPR040921">
    <property type="entry name" value="Peptidase_S66C"/>
</dbReference>
<dbReference type="Pfam" id="PF17676">
    <property type="entry name" value="Peptidase_S66C"/>
    <property type="match status" value="1"/>
</dbReference>